<dbReference type="Proteomes" id="UP000635565">
    <property type="component" value="Unassembled WGS sequence"/>
</dbReference>
<proteinExistence type="predicted"/>
<evidence type="ECO:0000313" key="1">
    <source>
        <dbReference type="EMBL" id="GHO82429.1"/>
    </source>
</evidence>
<comment type="caution">
    <text evidence="1">The sequence shown here is derived from an EMBL/GenBank/DDBJ whole genome shotgun (WGS) entry which is preliminary data.</text>
</comment>
<organism evidence="1 2">
    <name type="scientific">Dictyobacter formicarum</name>
    <dbReference type="NCBI Taxonomy" id="2778368"/>
    <lineage>
        <taxon>Bacteria</taxon>
        <taxon>Bacillati</taxon>
        <taxon>Chloroflexota</taxon>
        <taxon>Ktedonobacteria</taxon>
        <taxon>Ktedonobacterales</taxon>
        <taxon>Dictyobacteraceae</taxon>
        <taxon>Dictyobacter</taxon>
    </lineage>
</organism>
<evidence type="ECO:0000313" key="2">
    <source>
        <dbReference type="Proteomes" id="UP000635565"/>
    </source>
</evidence>
<dbReference type="EMBL" id="BNJJ01000001">
    <property type="protein sequence ID" value="GHO82429.1"/>
    <property type="molecule type" value="Genomic_DNA"/>
</dbReference>
<name>A0ABQ3V9A7_9CHLR</name>
<keyword evidence="2" id="KW-1185">Reference proteome</keyword>
<accession>A0ABQ3V9A7</accession>
<gene>
    <name evidence="1" type="ORF">KSZ_04350</name>
</gene>
<protein>
    <submittedName>
        <fullName evidence="1">Uncharacterized protein</fullName>
    </submittedName>
</protein>
<sequence>MLIIGKFTEGRLLSNFALKDRNLGRATLTGEMQGFPILTNKEPKLTFIQAKGVFSRALRAFR</sequence>
<reference evidence="1 2" key="1">
    <citation type="journal article" date="2021" name="Int. J. Syst. Evol. Microbiol.">
        <title>Reticulibacter mediterranei gen. nov., sp. nov., within the new family Reticulibacteraceae fam. nov., and Ktedonospora formicarum gen. nov., sp. nov., Ktedonobacter robiniae sp. nov., Dictyobacter formicarum sp. nov. and Dictyobacter arantiisoli sp. nov., belonging to the class Ktedonobacteria.</title>
        <authorList>
            <person name="Yabe S."/>
            <person name="Zheng Y."/>
            <person name="Wang C.M."/>
            <person name="Sakai Y."/>
            <person name="Abe K."/>
            <person name="Yokota A."/>
            <person name="Donadio S."/>
            <person name="Cavaletti L."/>
            <person name="Monciardini P."/>
        </authorList>
    </citation>
    <scope>NUCLEOTIDE SEQUENCE [LARGE SCALE GENOMIC DNA]</scope>
    <source>
        <strain evidence="1 2">SOSP1-9</strain>
    </source>
</reference>